<protein>
    <recommendedName>
        <fullName evidence="8">Cytochrome b561 and DOMON domain-containing protein</fullName>
    </recommendedName>
</protein>
<dbReference type="Pfam" id="PF04526">
    <property type="entry name" value="DUF568"/>
    <property type="match status" value="1"/>
</dbReference>
<dbReference type="PIRSF" id="PIRSF037471">
    <property type="entry name" value="UCP037471"/>
    <property type="match status" value="1"/>
</dbReference>
<feature type="binding site" description="axial binding residue" evidence="9">
    <location>
        <position position="223"/>
    </location>
    <ligand>
        <name>heme b</name>
        <dbReference type="ChEBI" id="CHEBI:60344"/>
        <label>1</label>
    </ligand>
    <ligandPart>
        <name>Fe</name>
        <dbReference type="ChEBI" id="CHEBI:18248"/>
    </ligandPart>
</feature>
<dbReference type="PROSITE" id="PS50939">
    <property type="entry name" value="CYTOCHROME_B561"/>
    <property type="match status" value="1"/>
</dbReference>
<dbReference type="GO" id="GO:0046872">
    <property type="term" value="F:metal ion binding"/>
    <property type="evidence" value="ECO:0007669"/>
    <property type="project" value="UniProtKB-KW"/>
</dbReference>
<keyword evidence="9" id="KW-0408">Iron</keyword>
<feature type="domain" description="DOMON" evidence="12">
    <location>
        <begin position="50"/>
        <end position="178"/>
    </location>
</feature>
<feature type="transmembrane region" description="Helical" evidence="10">
    <location>
        <begin position="325"/>
        <end position="348"/>
    </location>
</feature>
<evidence type="ECO:0000313" key="14">
    <source>
        <dbReference type="EMBL" id="OAY28456.1"/>
    </source>
</evidence>
<keyword evidence="5 8" id="KW-0249">Electron transport</keyword>
<proteinExistence type="predicted"/>
<feature type="chain" id="PRO_5012632524" description="Cytochrome b561 and DOMON domain-containing protein" evidence="11">
    <location>
        <begin position="24"/>
        <end position="409"/>
    </location>
</feature>
<evidence type="ECO:0000256" key="10">
    <source>
        <dbReference type="SAM" id="Phobius"/>
    </source>
</evidence>
<dbReference type="PROSITE" id="PS50836">
    <property type="entry name" value="DOMON"/>
    <property type="match status" value="1"/>
</dbReference>
<dbReference type="STRING" id="3983.A0A2C9UDU9"/>
<dbReference type="PANTHER" id="PTHR23130:SF175">
    <property type="entry name" value="CYTOCHROME B561 AND DOMON DOMAIN-CONTAINING PROTEIN"/>
    <property type="match status" value="1"/>
</dbReference>
<dbReference type="InterPro" id="IPR045265">
    <property type="entry name" value="AIR12_DOMON"/>
</dbReference>
<dbReference type="AlphaFoldDB" id="A0A2C9UDU9"/>
<feature type="domain" description="Cytochrome b561" evidence="13">
    <location>
        <begin position="187"/>
        <end position="384"/>
    </location>
</feature>
<organism evidence="14 15">
    <name type="scientific">Manihot esculenta</name>
    <name type="common">Cassava</name>
    <name type="synonym">Jatropha manihot</name>
    <dbReference type="NCBI Taxonomy" id="3983"/>
    <lineage>
        <taxon>Eukaryota</taxon>
        <taxon>Viridiplantae</taxon>
        <taxon>Streptophyta</taxon>
        <taxon>Embryophyta</taxon>
        <taxon>Tracheophyta</taxon>
        <taxon>Spermatophyta</taxon>
        <taxon>Magnoliopsida</taxon>
        <taxon>eudicotyledons</taxon>
        <taxon>Gunneridae</taxon>
        <taxon>Pentapetalae</taxon>
        <taxon>rosids</taxon>
        <taxon>fabids</taxon>
        <taxon>Malpighiales</taxon>
        <taxon>Euphorbiaceae</taxon>
        <taxon>Crotonoideae</taxon>
        <taxon>Manihoteae</taxon>
        <taxon>Manihot</taxon>
    </lineage>
</organism>
<evidence type="ECO:0000256" key="11">
    <source>
        <dbReference type="SAM" id="SignalP"/>
    </source>
</evidence>
<feature type="signal peptide" evidence="11">
    <location>
        <begin position="1"/>
        <end position="23"/>
    </location>
</feature>
<dbReference type="InterPro" id="IPR017214">
    <property type="entry name" value="UCP037471"/>
</dbReference>
<evidence type="ECO:0000256" key="4">
    <source>
        <dbReference type="ARBA" id="ARBA00022729"/>
    </source>
</evidence>
<accession>A0A2C9UDU9</accession>
<dbReference type="Gramene" id="Manes.15G068200.1.v8.1">
    <property type="protein sequence ID" value="Manes.15G068200.1.v8.1.CDS"/>
    <property type="gene ID" value="Manes.15G068200.v8.1"/>
</dbReference>
<keyword evidence="4 11" id="KW-0732">Signal</keyword>
<gene>
    <name evidence="14" type="ORF">MANES_15G068200v8</name>
</gene>
<keyword evidence="9" id="KW-0479">Metal-binding</keyword>
<feature type="binding site" description="axial binding residue" evidence="9">
    <location>
        <position position="260"/>
    </location>
    <ligand>
        <name>heme b</name>
        <dbReference type="ChEBI" id="CHEBI:60344"/>
        <label>1</label>
    </ligand>
    <ligandPart>
        <name>Fe</name>
        <dbReference type="ChEBI" id="CHEBI:18248"/>
    </ligandPart>
</feature>
<keyword evidence="15" id="KW-1185">Reference proteome</keyword>
<feature type="transmembrane region" description="Helical" evidence="10">
    <location>
        <begin position="360"/>
        <end position="380"/>
    </location>
</feature>
<dbReference type="SMART" id="SM00665">
    <property type="entry name" value="B561"/>
    <property type="match status" value="1"/>
</dbReference>
<evidence type="ECO:0000256" key="5">
    <source>
        <dbReference type="ARBA" id="ARBA00022982"/>
    </source>
</evidence>
<evidence type="ECO:0000313" key="15">
    <source>
        <dbReference type="Proteomes" id="UP000091857"/>
    </source>
</evidence>
<dbReference type="PANTHER" id="PTHR23130">
    <property type="entry name" value="CYTOCHROME B561 AND DOMON DOMAIN-CONTAINING PROTEIN"/>
    <property type="match status" value="1"/>
</dbReference>
<dbReference type="InterPro" id="IPR006593">
    <property type="entry name" value="Cyt_b561/ferric_Rdtase_TM"/>
</dbReference>
<evidence type="ECO:0000256" key="9">
    <source>
        <dbReference type="PIRSR" id="PIRSR037471-1"/>
    </source>
</evidence>
<comment type="cofactor">
    <cofactor evidence="8">
        <name>heme b</name>
        <dbReference type="ChEBI" id="CHEBI:60344"/>
    </cofactor>
    <text evidence="8">Binds 2 heme b groups non-covalently.</text>
</comment>
<dbReference type="EMBL" id="CM004401">
    <property type="protein sequence ID" value="OAY28456.1"/>
    <property type="molecule type" value="Genomic_DNA"/>
</dbReference>
<evidence type="ECO:0000259" key="12">
    <source>
        <dbReference type="PROSITE" id="PS50836"/>
    </source>
</evidence>
<dbReference type="OrthoDB" id="19261at2759"/>
<feature type="transmembrane region" description="Helical" evidence="10">
    <location>
        <begin position="257"/>
        <end position="281"/>
    </location>
</feature>
<feature type="transmembrane region" description="Helical" evidence="10">
    <location>
        <begin position="293"/>
        <end position="313"/>
    </location>
</feature>
<name>A0A2C9UDU9_MANES</name>
<keyword evidence="6 10" id="KW-1133">Transmembrane helix</keyword>
<evidence type="ECO:0000256" key="2">
    <source>
        <dbReference type="ARBA" id="ARBA00022448"/>
    </source>
</evidence>
<sequence length="409" mass="46417">MSSSSMFVIFMILASFFTVSVTAHFTPCSEPFVLLSRRNHLKKCKKLTTLEAEFAWEIITDHQIEIMFGKRLHANLGWLAWGVNPGKMPQMVGTRAIIGIIYTDGSTFIDTYNITRDTKMGCKLEPTKFNGIAQNEVEFHNMSMEYINELDFFTIQARVILPSAAYNITKLNHVWQIGYGVEGTEPKQHPTILQNADSTETINLKTENGGHVGRHVNYMRAVHGILSILGWGTFLPVGAIIARYLEYPVESFRYCKFCLHVSCQITGYILGTSGWILGLYLGNLSKFYIFRTHRLYSMFIFAFATLQALALFLKPKKSDEYRKNWNMYHHFLGYALLAVISINIFNGIGILKPEVIWRRAYIGILIAFAVIVTVLEIYTWKKFKCNAKSTTSVLDGTTATALAVPQPRP</sequence>
<dbReference type="Proteomes" id="UP000091857">
    <property type="component" value="Chromosome 15"/>
</dbReference>
<keyword evidence="7 8" id="KW-0472">Membrane</keyword>
<feature type="binding site" description="axial binding residue" evidence="9">
    <location>
        <position position="293"/>
    </location>
    <ligand>
        <name>heme b</name>
        <dbReference type="ChEBI" id="CHEBI:60344"/>
        <label>1</label>
    </ligand>
    <ligandPart>
        <name>Fe</name>
        <dbReference type="ChEBI" id="CHEBI:18248"/>
    </ligandPart>
</feature>
<reference evidence="15" key="1">
    <citation type="journal article" date="2016" name="Nat. Biotechnol.">
        <title>Sequencing wild and cultivated cassava and related species reveals extensive interspecific hybridization and genetic diversity.</title>
        <authorList>
            <person name="Bredeson J.V."/>
            <person name="Lyons J.B."/>
            <person name="Prochnik S.E."/>
            <person name="Wu G.A."/>
            <person name="Ha C.M."/>
            <person name="Edsinger-Gonzales E."/>
            <person name="Grimwood J."/>
            <person name="Schmutz J."/>
            <person name="Rabbi I.Y."/>
            <person name="Egesi C."/>
            <person name="Nauluvula P."/>
            <person name="Lebot V."/>
            <person name="Ndunguru J."/>
            <person name="Mkamilo G."/>
            <person name="Bart R.S."/>
            <person name="Setter T.L."/>
            <person name="Gleadow R.M."/>
            <person name="Kulakow P."/>
            <person name="Ferguson M.E."/>
            <person name="Rounsley S."/>
            <person name="Rokhsar D.S."/>
        </authorList>
    </citation>
    <scope>NUCLEOTIDE SEQUENCE [LARGE SCALE GENOMIC DNA]</scope>
    <source>
        <strain evidence="15">cv. AM560-2</strain>
    </source>
</reference>
<keyword evidence="2 8" id="KW-0813">Transport</keyword>
<evidence type="ECO:0000259" key="13">
    <source>
        <dbReference type="PROSITE" id="PS50939"/>
    </source>
</evidence>
<keyword evidence="3 10" id="KW-0812">Transmembrane</keyword>
<dbReference type="OMA" id="ICVNIFK"/>
<dbReference type="GO" id="GO:0016020">
    <property type="term" value="C:membrane"/>
    <property type="evidence" value="ECO:0007669"/>
    <property type="project" value="UniProtKB-SubCell"/>
</dbReference>
<dbReference type="Gene3D" id="1.20.120.1770">
    <property type="match status" value="1"/>
</dbReference>
<evidence type="ECO:0000256" key="6">
    <source>
        <dbReference type="ARBA" id="ARBA00022989"/>
    </source>
</evidence>
<comment type="caution">
    <text evidence="14">The sequence shown here is derived from an EMBL/GenBank/DDBJ whole genome shotgun (WGS) entry which is preliminary data.</text>
</comment>
<evidence type="ECO:0000256" key="1">
    <source>
        <dbReference type="ARBA" id="ARBA00004370"/>
    </source>
</evidence>
<comment type="subcellular location">
    <subcellularLocation>
        <location evidence="1">Membrane</location>
    </subcellularLocation>
</comment>
<feature type="binding site" description="axial binding residue" evidence="9">
    <location>
        <position position="329"/>
    </location>
    <ligand>
        <name>heme b</name>
        <dbReference type="ChEBI" id="CHEBI:60344"/>
        <label>1</label>
    </ligand>
    <ligandPart>
        <name>Fe</name>
        <dbReference type="ChEBI" id="CHEBI:18248"/>
    </ligandPart>
</feature>
<evidence type="ECO:0000256" key="8">
    <source>
        <dbReference type="PIRNR" id="PIRNR037471"/>
    </source>
</evidence>
<evidence type="ECO:0000256" key="3">
    <source>
        <dbReference type="ARBA" id="ARBA00022692"/>
    </source>
</evidence>
<dbReference type="CDD" id="cd08760">
    <property type="entry name" value="Cyt_b561_FRRS1_like"/>
    <property type="match status" value="1"/>
</dbReference>
<feature type="transmembrane region" description="Helical" evidence="10">
    <location>
        <begin position="224"/>
        <end position="245"/>
    </location>
</feature>
<dbReference type="InterPro" id="IPR005018">
    <property type="entry name" value="DOMON_domain"/>
</dbReference>
<evidence type="ECO:0000256" key="7">
    <source>
        <dbReference type="ARBA" id="ARBA00023136"/>
    </source>
</evidence>